<organism evidence="7 8">
    <name type="scientific">Photinus pyralis</name>
    <name type="common">Common eastern firefly</name>
    <name type="synonym">Lampyris pyralis</name>
    <dbReference type="NCBI Taxonomy" id="7054"/>
    <lineage>
        <taxon>Eukaryota</taxon>
        <taxon>Metazoa</taxon>
        <taxon>Ecdysozoa</taxon>
        <taxon>Arthropoda</taxon>
        <taxon>Hexapoda</taxon>
        <taxon>Insecta</taxon>
        <taxon>Pterygota</taxon>
        <taxon>Neoptera</taxon>
        <taxon>Endopterygota</taxon>
        <taxon>Coleoptera</taxon>
        <taxon>Polyphaga</taxon>
        <taxon>Elateriformia</taxon>
        <taxon>Elateroidea</taxon>
        <taxon>Lampyridae</taxon>
        <taxon>Lampyrinae</taxon>
        <taxon>Photinus</taxon>
    </lineage>
</organism>
<proteinExistence type="inferred from homology"/>
<evidence type="ECO:0000313" key="8">
    <source>
        <dbReference type="Proteomes" id="UP000327044"/>
    </source>
</evidence>
<evidence type="ECO:0000256" key="3">
    <source>
        <dbReference type="ARBA" id="ARBA00022859"/>
    </source>
</evidence>
<evidence type="ECO:0008006" key="9">
    <source>
        <dbReference type="Google" id="ProtNLM"/>
    </source>
</evidence>
<dbReference type="GO" id="GO:0045087">
    <property type="term" value="P:innate immune response"/>
    <property type="evidence" value="ECO:0007669"/>
    <property type="project" value="UniProtKB-KW"/>
</dbReference>
<gene>
    <name evidence="7" type="ORF">PPYR_10796</name>
</gene>
<reference evidence="7 8" key="1">
    <citation type="journal article" date="2018" name="Elife">
        <title>Firefly genomes illuminate parallel origins of bioluminescence in beetles.</title>
        <authorList>
            <person name="Fallon T.R."/>
            <person name="Lower S.E."/>
            <person name="Chang C.H."/>
            <person name="Bessho-Uehara M."/>
            <person name="Martin G.J."/>
            <person name="Bewick A.J."/>
            <person name="Behringer M."/>
            <person name="Debat H.J."/>
            <person name="Wong I."/>
            <person name="Day J.C."/>
            <person name="Suvorov A."/>
            <person name="Silva C.J."/>
            <person name="Stanger-Hall K.F."/>
            <person name="Hall D.W."/>
            <person name="Schmitz R.J."/>
            <person name="Nelson D.R."/>
            <person name="Lewis S.M."/>
            <person name="Shigenobu S."/>
            <person name="Bybee S.M."/>
            <person name="Larracuente A.M."/>
            <person name="Oba Y."/>
            <person name="Weng J.K."/>
        </authorList>
    </citation>
    <scope>NUCLEOTIDE SEQUENCE [LARGE SCALE GENOMIC DNA]</scope>
    <source>
        <strain evidence="7">1611_PpyrPB1</strain>
        <tissue evidence="7">Whole body</tissue>
    </source>
</reference>
<evidence type="ECO:0000313" key="7">
    <source>
        <dbReference type="EMBL" id="KAB0796735.1"/>
    </source>
</evidence>
<dbReference type="SMART" id="SM00701">
    <property type="entry name" value="PGRP"/>
    <property type="match status" value="2"/>
</dbReference>
<evidence type="ECO:0000259" key="5">
    <source>
        <dbReference type="SMART" id="SM00644"/>
    </source>
</evidence>
<dbReference type="InParanoid" id="A0A5N4AHA4"/>
<keyword evidence="3" id="KW-0391">Immunity</keyword>
<dbReference type="FunCoup" id="A0A5N4AHA4">
    <property type="interactions" value="53"/>
</dbReference>
<dbReference type="CDD" id="cd06583">
    <property type="entry name" value="PGRP"/>
    <property type="match status" value="2"/>
</dbReference>
<keyword evidence="2" id="KW-0399">Innate immunity</keyword>
<dbReference type="SUPFAM" id="SSF55846">
    <property type="entry name" value="N-acetylmuramoyl-L-alanine amidase-like"/>
    <property type="match status" value="2"/>
</dbReference>
<evidence type="ECO:0000256" key="1">
    <source>
        <dbReference type="ARBA" id="ARBA00007553"/>
    </source>
</evidence>
<dbReference type="InterPro" id="IPR002502">
    <property type="entry name" value="Amidase_domain"/>
</dbReference>
<comment type="similarity">
    <text evidence="1">Belongs to the N-acetylmuramoyl-L-alanine amidase 2 family.</text>
</comment>
<dbReference type="AlphaFoldDB" id="A0A5N4AHA4"/>
<dbReference type="PANTHER" id="PTHR11022:SF41">
    <property type="entry name" value="PEPTIDOGLYCAN-RECOGNITION PROTEIN LC-RELATED"/>
    <property type="match status" value="1"/>
</dbReference>
<name>A0A5N4AHA4_PHOPY</name>
<evidence type="ECO:0000256" key="4">
    <source>
        <dbReference type="ARBA" id="ARBA00057187"/>
    </source>
</evidence>
<accession>A0A5N4AHA4</accession>
<feature type="domain" description="Peptidoglycan recognition protein family" evidence="6">
    <location>
        <begin position="158"/>
        <end position="301"/>
    </location>
</feature>
<dbReference type="GO" id="GO:0009253">
    <property type="term" value="P:peptidoglycan catabolic process"/>
    <property type="evidence" value="ECO:0007669"/>
    <property type="project" value="InterPro"/>
</dbReference>
<evidence type="ECO:0000259" key="6">
    <source>
        <dbReference type="SMART" id="SM00701"/>
    </source>
</evidence>
<dbReference type="InterPro" id="IPR006619">
    <property type="entry name" value="PGRP_domain_met/bac"/>
</dbReference>
<dbReference type="GO" id="GO:0008270">
    <property type="term" value="F:zinc ion binding"/>
    <property type="evidence" value="ECO:0007669"/>
    <property type="project" value="InterPro"/>
</dbReference>
<protein>
    <recommendedName>
        <fullName evidence="9">Peptidoglycan recognition protein family domain-containing protein</fullName>
    </recommendedName>
</protein>
<dbReference type="FunFam" id="3.40.80.10:FF:000001">
    <property type="entry name" value="Peptidoglycan recognition protein 1"/>
    <property type="match status" value="2"/>
</dbReference>
<dbReference type="GO" id="GO:0008745">
    <property type="term" value="F:N-acetylmuramoyl-L-alanine amidase activity"/>
    <property type="evidence" value="ECO:0007669"/>
    <property type="project" value="InterPro"/>
</dbReference>
<dbReference type="SMART" id="SM00644">
    <property type="entry name" value="Ami_2"/>
    <property type="match status" value="2"/>
</dbReference>
<sequence>MMNENNKQLCVLCQNCQSSNNEGSASETSESCVSKCQQWLESCSLNDETRSESSCGLSSSIFERADTADGDFYQNGIIYDRGVLALSDTSGKIEYYEAPSNPNQNVIIKDCKNVLMGSLTKVYGTVNIIKNESNTVNNMVTNNIFLNGIAEMVPTKKVNVVPRRNWVAQPPIDPPVALASPAKLVIISHTATEHALTQAENVLLVRNIQTFHIESRRWSDIAYNYLVGCDGLTYQGRGWGVIGAHTKGYNDIAVGISFIGCFLRTLPSESALHQAKALIEWGVEVGAIDKDYVLVGHCQCCPTESPGRRLFEEIQTWDHWRSTDLQKLAKQSLPQSRPSKDYSQVMMYKCKKVLVGDVIKVDGPIYINQSAASPIQEIVTNKLFVNEVAKREEYKALNVVKRENWCMRDPIESHEYLKEPAKFVVILDTQTLCSFTREGNVMLAQQLQDIHIDEKRWNDIAYNFLIGCDSRVYEGRGWGTIGAHTGGYNSKAVGIAFIGTFDNNLPTPSVLDQGKSLIKYGVDIGVIDPDYKLYAHRQIRPQSVYPGEQLFKEIQFWDHWCDHSRK</sequence>
<feature type="domain" description="Peptidoglycan recognition protein family" evidence="6">
    <location>
        <begin position="397"/>
        <end position="540"/>
    </location>
</feature>
<dbReference type="EMBL" id="VVIM01000007">
    <property type="protein sequence ID" value="KAB0796735.1"/>
    <property type="molecule type" value="Genomic_DNA"/>
</dbReference>
<comment type="caution">
    <text evidence="7">The sequence shown here is derived from an EMBL/GenBank/DDBJ whole genome shotgun (WGS) entry which is preliminary data.</text>
</comment>
<comment type="function">
    <text evidence="4">Peptidoglycan-recognition protein probably involved in innate immunity by binding to peptidoglycans (PGN) of bacteria and activating the prophenoloxidase (proPO) cascade immune response. Binds to 1,3-beta-D-glucan and PGN.</text>
</comment>
<dbReference type="Proteomes" id="UP000327044">
    <property type="component" value="Unassembled WGS sequence"/>
</dbReference>
<keyword evidence="8" id="KW-1185">Reference proteome</keyword>
<dbReference type="PANTHER" id="PTHR11022">
    <property type="entry name" value="PEPTIDOGLYCAN RECOGNITION PROTEIN"/>
    <property type="match status" value="1"/>
</dbReference>
<dbReference type="InterPro" id="IPR036505">
    <property type="entry name" value="Amidase/PGRP_sf"/>
</dbReference>
<feature type="domain" description="N-acetylmuramoyl-L-alanine amidase" evidence="5">
    <location>
        <begin position="409"/>
        <end position="547"/>
    </location>
</feature>
<evidence type="ECO:0000256" key="2">
    <source>
        <dbReference type="ARBA" id="ARBA00022588"/>
    </source>
</evidence>
<dbReference type="Pfam" id="PF01510">
    <property type="entry name" value="Amidase_2"/>
    <property type="match status" value="2"/>
</dbReference>
<dbReference type="Gene3D" id="3.40.80.10">
    <property type="entry name" value="Peptidoglycan recognition protein-like"/>
    <property type="match status" value="2"/>
</dbReference>
<dbReference type="InterPro" id="IPR015510">
    <property type="entry name" value="PGRP"/>
</dbReference>
<feature type="domain" description="N-acetylmuramoyl-L-alanine amidase" evidence="5">
    <location>
        <begin position="170"/>
        <end position="307"/>
    </location>
</feature>